<evidence type="ECO:0000313" key="1">
    <source>
        <dbReference type="EMBL" id="KAK8517661.1"/>
    </source>
</evidence>
<name>A0ABR2CFG8_9ROSI</name>
<organism evidence="1 2">
    <name type="scientific">Hibiscus sabdariffa</name>
    <name type="common">roselle</name>
    <dbReference type="NCBI Taxonomy" id="183260"/>
    <lineage>
        <taxon>Eukaryota</taxon>
        <taxon>Viridiplantae</taxon>
        <taxon>Streptophyta</taxon>
        <taxon>Embryophyta</taxon>
        <taxon>Tracheophyta</taxon>
        <taxon>Spermatophyta</taxon>
        <taxon>Magnoliopsida</taxon>
        <taxon>eudicotyledons</taxon>
        <taxon>Gunneridae</taxon>
        <taxon>Pentapetalae</taxon>
        <taxon>rosids</taxon>
        <taxon>malvids</taxon>
        <taxon>Malvales</taxon>
        <taxon>Malvaceae</taxon>
        <taxon>Malvoideae</taxon>
        <taxon>Hibiscus</taxon>
    </lineage>
</organism>
<proteinExistence type="predicted"/>
<sequence length="98" mass="10515">MVDPFTNVSLPQFSNTDVPYQDEFQANADMSADVLVEEASTEVIVANDLEASSVHIDSIPVEPTSVETVPVETTLVADNAQNISEVPARHDSAVVTSR</sequence>
<comment type="caution">
    <text evidence="1">The sequence shown here is derived from an EMBL/GenBank/DDBJ whole genome shotgun (WGS) entry which is preliminary data.</text>
</comment>
<dbReference type="EMBL" id="JBBPBM010000055">
    <property type="protein sequence ID" value="KAK8517661.1"/>
    <property type="molecule type" value="Genomic_DNA"/>
</dbReference>
<dbReference type="Proteomes" id="UP001472677">
    <property type="component" value="Unassembled WGS sequence"/>
</dbReference>
<gene>
    <name evidence="1" type="ORF">V6N12_016503</name>
</gene>
<evidence type="ECO:0000313" key="2">
    <source>
        <dbReference type="Proteomes" id="UP001472677"/>
    </source>
</evidence>
<protein>
    <submittedName>
        <fullName evidence="1">Uncharacterized protein</fullName>
    </submittedName>
</protein>
<accession>A0ABR2CFG8</accession>
<keyword evidence="2" id="KW-1185">Reference proteome</keyword>
<reference evidence="1 2" key="1">
    <citation type="journal article" date="2024" name="G3 (Bethesda)">
        <title>Genome assembly of Hibiscus sabdariffa L. provides insights into metabolisms of medicinal natural products.</title>
        <authorList>
            <person name="Kim T."/>
        </authorList>
    </citation>
    <scope>NUCLEOTIDE SEQUENCE [LARGE SCALE GENOMIC DNA]</scope>
    <source>
        <strain evidence="1">TK-2024</strain>
        <tissue evidence="1">Old leaves</tissue>
    </source>
</reference>